<evidence type="ECO:0000256" key="3">
    <source>
        <dbReference type="ARBA" id="ARBA00022448"/>
    </source>
</evidence>
<evidence type="ECO:0000256" key="6">
    <source>
        <dbReference type="ARBA" id="ARBA00023136"/>
    </source>
</evidence>
<keyword evidence="10" id="KW-1185">Reference proteome</keyword>
<protein>
    <submittedName>
        <fullName evidence="9">TolC family protein</fullName>
    </submittedName>
</protein>
<comment type="subcellular location">
    <subcellularLocation>
        <location evidence="1">Cell outer membrane</location>
    </subcellularLocation>
</comment>
<comment type="caution">
    <text evidence="9">The sequence shown here is derived from an EMBL/GenBank/DDBJ whole genome shotgun (WGS) entry which is preliminary data.</text>
</comment>
<keyword evidence="3" id="KW-0813">Transport</keyword>
<dbReference type="SUPFAM" id="SSF56954">
    <property type="entry name" value="Outer membrane efflux proteins (OEP)"/>
    <property type="match status" value="1"/>
</dbReference>
<evidence type="ECO:0000256" key="7">
    <source>
        <dbReference type="ARBA" id="ARBA00023237"/>
    </source>
</evidence>
<dbReference type="AlphaFoldDB" id="A0A7X8SQS6"/>
<keyword evidence="7" id="KW-0998">Cell outer membrane</keyword>
<dbReference type="GO" id="GO:0009279">
    <property type="term" value="C:cell outer membrane"/>
    <property type="evidence" value="ECO:0007669"/>
    <property type="project" value="UniProtKB-SubCell"/>
</dbReference>
<dbReference type="InterPro" id="IPR051906">
    <property type="entry name" value="TolC-like"/>
</dbReference>
<evidence type="ECO:0000256" key="8">
    <source>
        <dbReference type="SAM" id="SignalP"/>
    </source>
</evidence>
<evidence type="ECO:0000256" key="4">
    <source>
        <dbReference type="ARBA" id="ARBA00022452"/>
    </source>
</evidence>
<dbReference type="Pfam" id="PF02321">
    <property type="entry name" value="OEP"/>
    <property type="match status" value="1"/>
</dbReference>
<sequence>MNLKTISFTLVLLYLSNFYAQAQNSPLYVESQIDSLSAIGLENNYLIKAKDIEVQISKEQLAAERKSWLSSFSFQVNTFRYTNSASIAQISAFSDIGVGLSIDLFTITSLNNRVRKSQLEVVKNEMLYKNQIKLVQREYIQIYTNYLRATEQLKILTEQEISQKELLQLVKDKLLRGEAKIDEYIRLEQRLHETQVAKVEAEVGAALAQHEMELLISE</sequence>
<dbReference type="GO" id="GO:0015562">
    <property type="term" value="F:efflux transmembrane transporter activity"/>
    <property type="evidence" value="ECO:0007669"/>
    <property type="project" value="InterPro"/>
</dbReference>
<evidence type="ECO:0000313" key="10">
    <source>
        <dbReference type="Proteomes" id="UP000585050"/>
    </source>
</evidence>
<dbReference type="InterPro" id="IPR003423">
    <property type="entry name" value="OMP_efflux"/>
</dbReference>
<organism evidence="9 10">
    <name type="scientific">Flammeovirga agarivorans</name>
    <dbReference type="NCBI Taxonomy" id="2726742"/>
    <lineage>
        <taxon>Bacteria</taxon>
        <taxon>Pseudomonadati</taxon>
        <taxon>Bacteroidota</taxon>
        <taxon>Cytophagia</taxon>
        <taxon>Cytophagales</taxon>
        <taxon>Flammeovirgaceae</taxon>
        <taxon>Flammeovirga</taxon>
    </lineage>
</organism>
<feature type="chain" id="PRO_5030603644" evidence="8">
    <location>
        <begin position="23"/>
        <end position="218"/>
    </location>
</feature>
<evidence type="ECO:0000256" key="1">
    <source>
        <dbReference type="ARBA" id="ARBA00004442"/>
    </source>
</evidence>
<proteinExistence type="inferred from homology"/>
<dbReference type="Gene3D" id="1.20.1600.10">
    <property type="entry name" value="Outer membrane efflux proteins (OEP)"/>
    <property type="match status" value="1"/>
</dbReference>
<keyword evidence="4" id="KW-1134">Transmembrane beta strand</keyword>
<accession>A0A7X8SQS6</accession>
<dbReference type="EMBL" id="JABAIL010000013">
    <property type="protein sequence ID" value="NLR94584.1"/>
    <property type="molecule type" value="Genomic_DNA"/>
</dbReference>
<feature type="signal peptide" evidence="8">
    <location>
        <begin position="1"/>
        <end position="22"/>
    </location>
</feature>
<comment type="similarity">
    <text evidence="2">Belongs to the outer membrane factor (OMF) (TC 1.B.17) family.</text>
</comment>
<reference evidence="9 10" key="1">
    <citation type="submission" date="2020-04" db="EMBL/GenBank/DDBJ databases">
        <title>Flammeovirga sp. SR4, a novel species isolated from seawater.</title>
        <authorList>
            <person name="Wang X."/>
        </authorList>
    </citation>
    <scope>NUCLEOTIDE SEQUENCE [LARGE SCALE GENOMIC DNA]</scope>
    <source>
        <strain evidence="9 10">SR4</strain>
    </source>
</reference>
<evidence type="ECO:0000256" key="2">
    <source>
        <dbReference type="ARBA" id="ARBA00007613"/>
    </source>
</evidence>
<dbReference type="PANTHER" id="PTHR30026">
    <property type="entry name" value="OUTER MEMBRANE PROTEIN TOLC"/>
    <property type="match status" value="1"/>
</dbReference>
<dbReference type="GO" id="GO:0015288">
    <property type="term" value="F:porin activity"/>
    <property type="evidence" value="ECO:0007669"/>
    <property type="project" value="TreeGrafter"/>
</dbReference>
<name>A0A7X8SQS6_9BACT</name>
<dbReference type="PANTHER" id="PTHR30026:SF20">
    <property type="entry name" value="OUTER MEMBRANE PROTEIN TOLC"/>
    <property type="match status" value="1"/>
</dbReference>
<dbReference type="RefSeq" id="WP_168885294.1">
    <property type="nucleotide sequence ID" value="NZ_JABAIL010000013.1"/>
</dbReference>
<keyword evidence="6" id="KW-0472">Membrane</keyword>
<dbReference type="Proteomes" id="UP000585050">
    <property type="component" value="Unassembled WGS sequence"/>
</dbReference>
<keyword evidence="5" id="KW-0812">Transmembrane</keyword>
<evidence type="ECO:0000313" key="9">
    <source>
        <dbReference type="EMBL" id="NLR94584.1"/>
    </source>
</evidence>
<dbReference type="GO" id="GO:1990281">
    <property type="term" value="C:efflux pump complex"/>
    <property type="evidence" value="ECO:0007669"/>
    <property type="project" value="TreeGrafter"/>
</dbReference>
<keyword evidence="8" id="KW-0732">Signal</keyword>
<gene>
    <name evidence="9" type="ORF">HGP29_25495</name>
</gene>
<evidence type="ECO:0000256" key="5">
    <source>
        <dbReference type="ARBA" id="ARBA00022692"/>
    </source>
</evidence>